<dbReference type="EMBL" id="CP097507">
    <property type="protein sequence ID" value="URE03677.1"/>
    <property type="molecule type" value="Genomic_DNA"/>
</dbReference>
<dbReference type="GO" id="GO:2000123">
    <property type="term" value="P:positive regulation of stomatal complex development"/>
    <property type="evidence" value="ECO:0007669"/>
    <property type="project" value="InterPro"/>
</dbReference>
<protein>
    <recommendedName>
        <fullName evidence="1">Stomagen C-terminal domain-containing protein</fullName>
    </recommendedName>
</protein>
<dbReference type="Pfam" id="PF16851">
    <property type="entry name" value="Stomagen"/>
    <property type="match status" value="1"/>
</dbReference>
<name>A0A9E7FZK8_9LILI</name>
<keyword evidence="3" id="KW-1185">Reference proteome</keyword>
<dbReference type="Proteomes" id="UP001055439">
    <property type="component" value="Chromosome 5"/>
</dbReference>
<dbReference type="CDD" id="cd22743">
    <property type="entry name" value="stomagen-like"/>
    <property type="match status" value="1"/>
</dbReference>
<dbReference type="AlphaFoldDB" id="A0A9E7FZK8"/>
<reference evidence="2" key="1">
    <citation type="submission" date="2022-05" db="EMBL/GenBank/DDBJ databases">
        <title>The Musa troglodytarum L. genome provides insights into the mechanism of non-climacteric behaviour and enrichment of carotenoids.</title>
        <authorList>
            <person name="Wang J."/>
        </authorList>
    </citation>
    <scope>NUCLEOTIDE SEQUENCE</scope>
    <source>
        <tissue evidence="2">Leaf</tissue>
    </source>
</reference>
<dbReference type="InterPro" id="IPR044858">
    <property type="entry name" value="Stomagen_C"/>
</dbReference>
<evidence type="ECO:0000313" key="2">
    <source>
        <dbReference type="EMBL" id="URE03677.1"/>
    </source>
</evidence>
<feature type="domain" description="Stomagen C-terminal" evidence="1">
    <location>
        <begin position="153"/>
        <end position="201"/>
    </location>
</feature>
<dbReference type="OrthoDB" id="1893550at2759"/>
<proteinExistence type="predicted"/>
<accession>A0A9E7FZK8</accession>
<dbReference type="Gene3D" id="2.20.25.390">
    <property type="entry name" value="Stomagen"/>
    <property type="match status" value="1"/>
</dbReference>
<gene>
    <name evidence="2" type="ORF">MUK42_18922</name>
</gene>
<organism evidence="2 3">
    <name type="scientific">Musa troglodytarum</name>
    <name type="common">fe'i banana</name>
    <dbReference type="NCBI Taxonomy" id="320322"/>
    <lineage>
        <taxon>Eukaryota</taxon>
        <taxon>Viridiplantae</taxon>
        <taxon>Streptophyta</taxon>
        <taxon>Embryophyta</taxon>
        <taxon>Tracheophyta</taxon>
        <taxon>Spermatophyta</taxon>
        <taxon>Magnoliopsida</taxon>
        <taxon>Liliopsida</taxon>
        <taxon>Zingiberales</taxon>
        <taxon>Musaceae</taxon>
        <taxon>Musa</taxon>
    </lineage>
</organism>
<dbReference type="PANTHER" id="PTHR37239">
    <property type="entry name" value="EPIDERMAL PATTERNING FACTOR-LIKE PROTEIN 9"/>
    <property type="match status" value="1"/>
</dbReference>
<dbReference type="InterPro" id="IPR031753">
    <property type="entry name" value="Stomagen"/>
</dbReference>
<evidence type="ECO:0000313" key="3">
    <source>
        <dbReference type="Proteomes" id="UP001055439"/>
    </source>
</evidence>
<sequence>MGSLVNGEAHTKRWWGTSRCAFAEGAAARRHEIFRKATVSPYHRASLYVFSASSRALHLSFPIAPPAAWSSSSSSSSSSMASRNPTCSTFLLFFFVSATLVCALRRPGRHSHHRSSAAFPSPGSLNLRCKTRVAGLGGQVARSNVLPPKQEGDRRAMIGSRAPICTYNECRGCRFKCSAEQVPVDAGDPMNSAYRYRCVCHR</sequence>
<dbReference type="PANTHER" id="PTHR37239:SF1">
    <property type="entry name" value="EPIDERMAL PATTERNING FACTOR-LIKE PROTEIN 9"/>
    <property type="match status" value="1"/>
</dbReference>
<dbReference type="InterPro" id="IPR038572">
    <property type="entry name" value="Stomagen_C_sf"/>
</dbReference>
<evidence type="ECO:0000259" key="1">
    <source>
        <dbReference type="Pfam" id="PF16851"/>
    </source>
</evidence>